<dbReference type="STRING" id="435.A0U92_13795"/>
<gene>
    <name evidence="2" type="ORF">A0U92_13795</name>
</gene>
<dbReference type="Gene3D" id="1.10.510.10">
    <property type="entry name" value="Transferase(Phosphotransferase) domain 1"/>
    <property type="match status" value="1"/>
</dbReference>
<dbReference type="Proteomes" id="UP000188937">
    <property type="component" value="Chromosome"/>
</dbReference>
<name>A0A1U9KIS8_ACEAC</name>
<proteinExistence type="predicted"/>
<dbReference type="InterPro" id="IPR000719">
    <property type="entry name" value="Prot_kinase_dom"/>
</dbReference>
<dbReference type="EMBL" id="CP014692">
    <property type="protein sequence ID" value="AQS85667.1"/>
    <property type="molecule type" value="Genomic_DNA"/>
</dbReference>
<dbReference type="GO" id="GO:0005524">
    <property type="term" value="F:ATP binding"/>
    <property type="evidence" value="ECO:0007669"/>
    <property type="project" value="InterPro"/>
</dbReference>
<dbReference type="AlphaFoldDB" id="A0A1U9KIS8"/>
<accession>A0A1U9KIS8</accession>
<dbReference type="GO" id="GO:0004672">
    <property type="term" value="F:protein kinase activity"/>
    <property type="evidence" value="ECO:0007669"/>
    <property type="project" value="InterPro"/>
</dbReference>
<evidence type="ECO:0000313" key="3">
    <source>
        <dbReference type="Proteomes" id="UP000188937"/>
    </source>
</evidence>
<dbReference type="PROSITE" id="PS50011">
    <property type="entry name" value="PROTEIN_KINASE_DOM"/>
    <property type="match status" value="1"/>
</dbReference>
<protein>
    <recommendedName>
        <fullName evidence="1">Protein kinase domain-containing protein</fullName>
    </recommendedName>
</protein>
<evidence type="ECO:0000259" key="1">
    <source>
        <dbReference type="PROSITE" id="PS50011"/>
    </source>
</evidence>
<evidence type="ECO:0000313" key="2">
    <source>
        <dbReference type="EMBL" id="AQS85667.1"/>
    </source>
</evidence>
<feature type="domain" description="Protein kinase" evidence="1">
    <location>
        <begin position="1"/>
        <end position="272"/>
    </location>
</feature>
<organism evidence="2 3">
    <name type="scientific">Acetobacter aceti</name>
    <dbReference type="NCBI Taxonomy" id="435"/>
    <lineage>
        <taxon>Bacteria</taxon>
        <taxon>Pseudomonadati</taxon>
        <taxon>Pseudomonadota</taxon>
        <taxon>Alphaproteobacteria</taxon>
        <taxon>Acetobacterales</taxon>
        <taxon>Acetobacteraceae</taxon>
        <taxon>Acetobacter</taxon>
        <taxon>Acetobacter subgen. Acetobacter</taxon>
    </lineage>
</organism>
<reference evidence="2 3" key="1">
    <citation type="submission" date="2016-03" db="EMBL/GenBank/DDBJ databases">
        <title>Acetic acid bacteria sequencing.</title>
        <authorList>
            <person name="Brandt J."/>
            <person name="Jakob F."/>
            <person name="Vogel R.F."/>
        </authorList>
    </citation>
    <scope>NUCLEOTIDE SEQUENCE [LARGE SCALE GENOMIC DNA]</scope>
    <source>
        <strain evidence="2 3">TMW2.1153</strain>
    </source>
</reference>
<dbReference type="SUPFAM" id="SSF56112">
    <property type="entry name" value="Protein kinase-like (PK-like)"/>
    <property type="match status" value="1"/>
</dbReference>
<sequence length="657" mass="70597">MAETDEFGQPEAGNGQGLTIEGRYVIDLDHKLADFVNCPAYHVKDTVSPTAEIVALAPPALLPPQASAAVIAKIRAPNLLPVRSFSDAAGSLWILCDAPPGTALIDGGNWTETSVIERVIVPIAGILHAYNEAGVTHRAIRPDNVFDSGGRTAVCLGPAITAPPAYFQPDRFEPLTSAICEPAARGGGTIADDVFALGALAVWLLGGCVPYRDDVPGSRLEERFQKGSFAVLAGHLSLSQDVASLLATMLSDDPVARPSPRDLLNAADHKGYVVRRTPVATAPIVLGAVRVRTARALAWYAARYRKEFASLLVRGVIERWMSYELGMTQAAGRLALLAKDATLAEDGTLASSATLMEIISIIDPAMPLCWTGIWFWPDAIGQLLTVSLAGKSAASIDPSTAVFELIRSSRLDKFALVTTIPMQTAACAVVQKAARQVAVETLSDIDRLPYALNPYLPCLSPRCQNDRLIATWALLQWLNTAQDMEASGATALLDRHMAIFMAVAALRSRLVETYSDLAISKNSWSLDLALLARVQHLYMTGPLKGVGRKLLPHLTPELKRWRSRSTRTARGEQLALAASEGDLGLMQKILADPLVARKDQAAYAAARQQESKLQAERDHLDHTDTDVPSSMRNEMIRLATAVGVVCAIGSLCAEIVL</sequence>
<dbReference type="OrthoDB" id="7166208at2"/>
<keyword evidence="3" id="KW-1185">Reference proteome</keyword>
<dbReference type="KEGG" id="aace:A0U92_13795"/>
<dbReference type="InterPro" id="IPR011009">
    <property type="entry name" value="Kinase-like_dom_sf"/>
</dbReference>